<keyword evidence="12" id="KW-1185">Reference proteome</keyword>
<dbReference type="GO" id="GO:0015979">
    <property type="term" value="P:photosynthesis"/>
    <property type="evidence" value="ECO:0007669"/>
    <property type="project" value="UniProtKB-KW"/>
</dbReference>
<evidence type="ECO:0000256" key="10">
    <source>
        <dbReference type="ARBA" id="ARBA00046266"/>
    </source>
</evidence>
<evidence type="ECO:0000256" key="5">
    <source>
        <dbReference type="ARBA" id="ARBA00022729"/>
    </source>
</evidence>
<dbReference type="FunFam" id="2.40.50.100:FF:000007">
    <property type="entry name" value="Cytochrome f"/>
    <property type="match status" value="1"/>
</dbReference>
<dbReference type="EMBL" id="OX465082">
    <property type="protein sequence ID" value="CAI9290874.1"/>
    <property type="molecule type" value="Genomic_DNA"/>
</dbReference>
<keyword evidence="7" id="KW-0793">Thylakoid</keyword>
<dbReference type="GO" id="GO:0020037">
    <property type="term" value="F:heme binding"/>
    <property type="evidence" value="ECO:0007669"/>
    <property type="project" value="InterPro"/>
</dbReference>
<evidence type="ECO:0000256" key="3">
    <source>
        <dbReference type="ARBA" id="ARBA00022531"/>
    </source>
</evidence>
<dbReference type="PRINTS" id="PR00610">
    <property type="entry name" value="CYTOCHROMEF"/>
</dbReference>
<dbReference type="Gene3D" id="2.60.40.830">
    <property type="entry name" value="Cytochrome f large domain"/>
    <property type="match status" value="1"/>
</dbReference>
<proteinExistence type="predicted"/>
<evidence type="ECO:0000256" key="8">
    <source>
        <dbReference type="ARBA" id="ARBA00023136"/>
    </source>
</evidence>
<sequence length="115" mass="12451">MFPILYVDPDTKKGIHFLKYLIYVGGNRGRGQICLDGSKSNNRVYNTTTSSIVSKILHKEKGGYEITITDASGGRQVVDSIPLGPKLLVTEGESIKFEQPLTSNPNVGGFGYGDA</sequence>
<dbReference type="SUPFAM" id="SSF49441">
    <property type="entry name" value="Cytochrome f, large domain"/>
    <property type="match status" value="1"/>
</dbReference>
<comment type="function">
    <text evidence="1">Component of the cytochrome b6-f complex, which mediates electron transfer between photosystem II (PSII) and photosystem I (PSI), cyclic electron flow around PSI, and state transitions.</text>
</comment>
<dbReference type="SUPFAM" id="SSF51246">
    <property type="entry name" value="Rudiment single hybrid motif"/>
    <property type="match status" value="1"/>
</dbReference>
<dbReference type="Gene3D" id="2.40.50.100">
    <property type="match status" value="1"/>
</dbReference>
<evidence type="ECO:0000256" key="4">
    <source>
        <dbReference type="ARBA" id="ARBA00022692"/>
    </source>
</evidence>
<name>A0AA36EC76_LACSI</name>
<keyword evidence="8" id="KW-0472">Membrane</keyword>
<evidence type="ECO:0000256" key="6">
    <source>
        <dbReference type="ARBA" id="ARBA00022989"/>
    </source>
</evidence>
<organism evidence="11 12">
    <name type="scientific">Lactuca saligna</name>
    <name type="common">Willowleaf lettuce</name>
    <dbReference type="NCBI Taxonomy" id="75948"/>
    <lineage>
        <taxon>Eukaryota</taxon>
        <taxon>Viridiplantae</taxon>
        <taxon>Streptophyta</taxon>
        <taxon>Embryophyta</taxon>
        <taxon>Tracheophyta</taxon>
        <taxon>Spermatophyta</taxon>
        <taxon>Magnoliopsida</taxon>
        <taxon>eudicotyledons</taxon>
        <taxon>Gunneridae</taxon>
        <taxon>Pentapetalae</taxon>
        <taxon>asterids</taxon>
        <taxon>campanulids</taxon>
        <taxon>Asterales</taxon>
        <taxon>Asteraceae</taxon>
        <taxon>Cichorioideae</taxon>
        <taxon>Cichorieae</taxon>
        <taxon>Lactucinae</taxon>
        <taxon>Lactuca</taxon>
    </lineage>
</organism>
<evidence type="ECO:0000313" key="12">
    <source>
        <dbReference type="Proteomes" id="UP001177003"/>
    </source>
</evidence>
<dbReference type="GO" id="GO:0005506">
    <property type="term" value="F:iron ion binding"/>
    <property type="evidence" value="ECO:0007669"/>
    <property type="project" value="InterPro"/>
</dbReference>
<dbReference type="AlphaFoldDB" id="A0AA36EC76"/>
<evidence type="ECO:0000256" key="1">
    <source>
        <dbReference type="ARBA" id="ARBA00003068"/>
    </source>
</evidence>
<keyword evidence="5" id="KW-0732">Signal</keyword>
<comment type="subunit">
    <text evidence="9">The 4 large subunits of the cytochrome b6-f complex are cytochrome b6, subunit IV (17 kDa polypeptide, PetD), cytochrome f and the Rieske protein, while the 4 small subunits are PetG, PetL, PetM and PetN. The complex functions as a dimer.</text>
</comment>
<accession>A0AA36EC76</accession>
<dbReference type="PROSITE" id="PS51010">
    <property type="entry name" value="CYTF"/>
    <property type="match status" value="1"/>
</dbReference>
<keyword evidence="3" id="KW-0602">Photosynthesis</keyword>
<reference evidence="11" key="1">
    <citation type="submission" date="2023-04" db="EMBL/GenBank/DDBJ databases">
        <authorList>
            <person name="Vijverberg K."/>
            <person name="Xiong W."/>
            <person name="Schranz E."/>
        </authorList>
    </citation>
    <scope>NUCLEOTIDE SEQUENCE</scope>
</reference>
<keyword evidence="4" id="KW-0812">Transmembrane</keyword>
<evidence type="ECO:0000256" key="7">
    <source>
        <dbReference type="ARBA" id="ARBA00023078"/>
    </source>
</evidence>
<dbReference type="InterPro" id="IPR036826">
    <property type="entry name" value="Cyt_f_lg_dom_sf"/>
</dbReference>
<protein>
    <recommendedName>
        <fullName evidence="2">Cytochrome f</fullName>
    </recommendedName>
</protein>
<keyword evidence="6" id="KW-1133">Transmembrane helix</keyword>
<comment type="subcellular location">
    <subcellularLocation>
        <location evidence="10">Plastid thylakoid membrane</location>
        <topology evidence="10">Single-pass membrane protein</topology>
    </subcellularLocation>
</comment>
<dbReference type="PANTHER" id="PTHR33288">
    <property type="match status" value="1"/>
</dbReference>
<dbReference type="Pfam" id="PF01333">
    <property type="entry name" value="Apocytochr_F_C"/>
    <property type="match status" value="1"/>
</dbReference>
<dbReference type="InterPro" id="IPR011054">
    <property type="entry name" value="Rudment_hybrid_motif"/>
</dbReference>
<dbReference type="Proteomes" id="UP001177003">
    <property type="component" value="Chromosome 6"/>
</dbReference>
<evidence type="ECO:0000313" key="11">
    <source>
        <dbReference type="EMBL" id="CAI9290874.1"/>
    </source>
</evidence>
<dbReference type="GO" id="GO:0009535">
    <property type="term" value="C:chloroplast thylakoid membrane"/>
    <property type="evidence" value="ECO:0007669"/>
    <property type="project" value="TreeGrafter"/>
</dbReference>
<dbReference type="PANTHER" id="PTHR33288:SF10">
    <property type="entry name" value="CYTOCHROME F"/>
    <property type="match status" value="1"/>
</dbReference>
<evidence type="ECO:0000256" key="2">
    <source>
        <dbReference type="ARBA" id="ARBA00013528"/>
    </source>
</evidence>
<dbReference type="InterPro" id="IPR002325">
    <property type="entry name" value="Cyt_f"/>
</dbReference>
<evidence type="ECO:0000256" key="9">
    <source>
        <dbReference type="ARBA" id="ARBA00025834"/>
    </source>
</evidence>
<dbReference type="GO" id="GO:0009055">
    <property type="term" value="F:electron transfer activity"/>
    <property type="evidence" value="ECO:0007669"/>
    <property type="project" value="InterPro"/>
</dbReference>
<gene>
    <name evidence="11" type="ORF">LSALG_LOCUS30045</name>
</gene>